<accession>C9KPU8</accession>
<dbReference type="AlphaFoldDB" id="C9KPU8"/>
<dbReference type="eggNOG" id="ENOG5033G1P">
    <property type="taxonomic scope" value="Bacteria"/>
</dbReference>
<dbReference type="Proteomes" id="UP000003671">
    <property type="component" value="Unassembled WGS sequence"/>
</dbReference>
<dbReference type="PATRIC" id="fig|500635.8.peg.1902"/>
<proteinExistence type="predicted"/>
<reference evidence="1" key="1">
    <citation type="submission" date="2009-09" db="EMBL/GenBank/DDBJ databases">
        <authorList>
            <person name="Weinstock G."/>
            <person name="Sodergren E."/>
            <person name="Clifton S."/>
            <person name="Fulton L."/>
            <person name="Fulton B."/>
            <person name="Courtney L."/>
            <person name="Fronick C."/>
            <person name="Harrison M."/>
            <person name="Strong C."/>
            <person name="Farmer C."/>
            <person name="Delahaunty K."/>
            <person name="Markovic C."/>
            <person name="Hall O."/>
            <person name="Minx P."/>
            <person name="Tomlinson C."/>
            <person name="Mitreva M."/>
            <person name="Nelson J."/>
            <person name="Hou S."/>
            <person name="Wollam A."/>
            <person name="Pepin K.H."/>
            <person name="Johnson M."/>
            <person name="Bhonagiri V."/>
            <person name="Nash W.E."/>
            <person name="Warren W."/>
            <person name="Chinwalla A."/>
            <person name="Mardis E.R."/>
            <person name="Wilson R.K."/>
        </authorList>
    </citation>
    <scope>NUCLEOTIDE SEQUENCE [LARGE SCALE GENOMIC DNA]</scope>
    <source>
        <strain evidence="1">DSM 20544</strain>
    </source>
</reference>
<dbReference type="EMBL" id="ABWK02000020">
    <property type="protein sequence ID" value="EEX68253.1"/>
    <property type="molecule type" value="Genomic_DNA"/>
</dbReference>
<keyword evidence="2" id="KW-1185">Reference proteome</keyword>
<dbReference type="HOGENOM" id="CLU_498574_0_0_9"/>
<comment type="caution">
    <text evidence="1">The sequence shown here is derived from an EMBL/GenBank/DDBJ whole genome shotgun (WGS) entry which is preliminary data.</text>
</comment>
<evidence type="ECO:0000313" key="2">
    <source>
        <dbReference type="Proteomes" id="UP000003671"/>
    </source>
</evidence>
<dbReference type="STRING" id="500635.MITSMUL_05256"/>
<organism evidence="1 2">
    <name type="scientific">Mitsuokella multacida DSM 20544</name>
    <dbReference type="NCBI Taxonomy" id="500635"/>
    <lineage>
        <taxon>Bacteria</taxon>
        <taxon>Bacillati</taxon>
        <taxon>Bacillota</taxon>
        <taxon>Negativicutes</taxon>
        <taxon>Selenomonadales</taxon>
        <taxon>Selenomonadaceae</taxon>
        <taxon>Mitsuokella</taxon>
    </lineage>
</organism>
<name>C9KPU8_9FIRM</name>
<evidence type="ECO:0000313" key="1">
    <source>
        <dbReference type="EMBL" id="EEX68253.1"/>
    </source>
</evidence>
<gene>
    <name evidence="1" type="ORF">MITSMUL_05256</name>
</gene>
<protein>
    <submittedName>
        <fullName evidence="1">Uncharacterized protein</fullName>
    </submittedName>
</protein>
<sequence>MSARPVAGSGSEATTVKKLFALVLLALLLGAGWAGYHAPDLLPQAQRLADDLLSHFEHDDGAIHVEGSGAALADVQKAAAAFDGLTQEKLGVTRRHSVRVYVAASDADYRRILREEFSLSDEEAGQVAAISGGWSGGSLHVTAVNAKAGVMDSHSDRYATTAHELFHQLQYEMSHGRDTDKTALFWLEEGSADYVGAMMAEKLGARTLARWQQGVLDDLLGAPHPARPDQLIHLEFEERKAIMAKEYHAYAMADMMTVQLLERFPKAQRGQKLAAYFEALGEGMTGEEAFAQTFGLTLDDFLQEFASWWQKQKSQPASIQIDAREGITEGQADFYAAQASAVQQLLARRFGQTLHGSYTLVLANGKDDLARAVSDYSDMTPAEAKKTVGESLWLENGSTLFLDTAALDSERQQIFSMGVMLTRVMEAQAMGGTEKEVAWLARGAAYLIGTLRLEEEGLGSLADYRRTWYSVLQEKGSFPDAASLTTPQAYEQACASFGDESCSIVAELAADDLFARRGWGSFTKWMRAANLADGDGEKAFQSVYGTSPNAYASSASARLLREMNSESSMYTR</sequence>